<name>A0ABZ2PNM0_9NOCA</name>
<keyword evidence="2" id="KW-1185">Reference proteome</keyword>
<reference evidence="1 2" key="1">
    <citation type="submission" date="2024-03" db="EMBL/GenBank/DDBJ databases">
        <title>Natural products discovery in diverse microorganisms through a two-stage MS feature dereplication strategy.</title>
        <authorList>
            <person name="Zhang R."/>
        </authorList>
    </citation>
    <scope>NUCLEOTIDE SEQUENCE [LARGE SCALE GENOMIC DNA]</scope>
    <source>
        <strain evidence="1 2">18930</strain>
    </source>
</reference>
<gene>
    <name evidence="1" type="ORF">WDS16_09525</name>
</gene>
<dbReference type="RefSeq" id="WP_338892282.1">
    <property type="nucleotide sequence ID" value="NZ_CP147846.1"/>
</dbReference>
<organism evidence="1 2">
    <name type="scientific">Rhodococcus sovatensis</name>
    <dbReference type="NCBI Taxonomy" id="1805840"/>
    <lineage>
        <taxon>Bacteria</taxon>
        <taxon>Bacillati</taxon>
        <taxon>Actinomycetota</taxon>
        <taxon>Actinomycetes</taxon>
        <taxon>Mycobacteriales</taxon>
        <taxon>Nocardiaceae</taxon>
        <taxon>Rhodococcus</taxon>
    </lineage>
</organism>
<accession>A0ABZ2PNM0</accession>
<dbReference type="Proteomes" id="UP001432000">
    <property type="component" value="Chromosome"/>
</dbReference>
<evidence type="ECO:0000313" key="1">
    <source>
        <dbReference type="EMBL" id="WXG70705.1"/>
    </source>
</evidence>
<protein>
    <submittedName>
        <fullName evidence="1">Uncharacterized protein</fullName>
    </submittedName>
</protein>
<dbReference type="EMBL" id="CP147846">
    <property type="protein sequence ID" value="WXG70705.1"/>
    <property type="molecule type" value="Genomic_DNA"/>
</dbReference>
<proteinExistence type="predicted"/>
<evidence type="ECO:0000313" key="2">
    <source>
        <dbReference type="Proteomes" id="UP001432000"/>
    </source>
</evidence>
<sequence length="368" mass="37129">MGFFDAGKMDGFTQGLSTLMQSLGGADWSQVTEGLSGAASAFGQFLGSIDGQAVADGIQGITGALTDLTSVATGVSEAFNVVNDGLKNLSSMGGKEGRGLMDFLSTGLGFNNQAIQDSWTAALDGLSGGAAQEIPVKIKPEFDSEGMTDLLAPGQEIVVPVRPEIQGEMAALPPAPLPIDLLPPAAPPELPAATLETLLNPPAAAPAMPPATLETMLLPPAAPVIPPVELTAGPIAPPAPPPPVPVDIQVADGQITVPPPPPIPVTFDVTQPTLNLSVPPVPITFNVSLPQISIPPVEANAFVTVSSNASQVAAEISSLGSPTNSTHTVNSNVADVVGEINSLNGQNTSSTHTINVVQVGATGPGAPR</sequence>